<feature type="compositionally biased region" description="Basic residues" evidence="1">
    <location>
        <begin position="30"/>
        <end position="40"/>
    </location>
</feature>
<protein>
    <submittedName>
        <fullName evidence="3">Excalibur calcium-binding domain-containing protein</fullName>
    </submittedName>
</protein>
<evidence type="ECO:0000313" key="4">
    <source>
        <dbReference type="Proteomes" id="UP000318102"/>
    </source>
</evidence>
<feature type="region of interest" description="Disordered" evidence="1">
    <location>
        <begin position="1"/>
        <end position="67"/>
    </location>
</feature>
<gene>
    <name evidence="3" type="ORF">FPZ44_04460</name>
</gene>
<dbReference type="Pfam" id="PF05901">
    <property type="entry name" value="Excalibur"/>
    <property type="match status" value="1"/>
</dbReference>
<name>A0A559J3Y7_9BACL</name>
<evidence type="ECO:0000256" key="1">
    <source>
        <dbReference type="SAM" id="MobiDB-lite"/>
    </source>
</evidence>
<dbReference type="EMBL" id="VNJK01000001">
    <property type="protein sequence ID" value="TVX94571.1"/>
    <property type="molecule type" value="Genomic_DNA"/>
</dbReference>
<feature type="compositionally biased region" description="Basic and acidic residues" evidence="1">
    <location>
        <begin position="88"/>
        <end position="104"/>
    </location>
</feature>
<keyword evidence="4" id="KW-1185">Reference proteome</keyword>
<organism evidence="3 4">
    <name type="scientific">Paenibacillus agilis</name>
    <dbReference type="NCBI Taxonomy" id="3020863"/>
    <lineage>
        <taxon>Bacteria</taxon>
        <taxon>Bacillati</taxon>
        <taxon>Bacillota</taxon>
        <taxon>Bacilli</taxon>
        <taxon>Bacillales</taxon>
        <taxon>Paenibacillaceae</taxon>
        <taxon>Paenibacillus</taxon>
    </lineage>
</organism>
<dbReference type="SMART" id="SM00894">
    <property type="entry name" value="Excalibur"/>
    <property type="match status" value="1"/>
</dbReference>
<dbReference type="Proteomes" id="UP000318102">
    <property type="component" value="Unassembled WGS sequence"/>
</dbReference>
<sequence>MFGTTAGTSIAKPASASEQVEAQTVEVKSKSGKKSKKSKPKSGSSNKSKKPKSKSKKVKPKQEQETVYYKNCTAARNAGAAPLYEGDPGYRVKLDRDKDGVACE</sequence>
<feature type="compositionally biased region" description="Basic residues" evidence="1">
    <location>
        <begin position="47"/>
        <end position="59"/>
    </location>
</feature>
<dbReference type="InterPro" id="IPR008613">
    <property type="entry name" value="Excalibur_Ca-bd_domain"/>
</dbReference>
<evidence type="ECO:0000259" key="2">
    <source>
        <dbReference type="SMART" id="SM00894"/>
    </source>
</evidence>
<dbReference type="AlphaFoldDB" id="A0A559J3Y7"/>
<reference evidence="3 4" key="1">
    <citation type="submission" date="2019-07" db="EMBL/GenBank/DDBJ databases">
        <authorList>
            <person name="Kim J."/>
        </authorList>
    </citation>
    <scope>NUCLEOTIDE SEQUENCE [LARGE SCALE GENOMIC DNA]</scope>
    <source>
        <strain evidence="3 4">N4</strain>
    </source>
</reference>
<feature type="region of interest" description="Disordered" evidence="1">
    <location>
        <begin position="80"/>
        <end position="104"/>
    </location>
</feature>
<proteinExistence type="predicted"/>
<feature type="domain" description="Excalibur calcium-binding" evidence="2">
    <location>
        <begin position="68"/>
        <end position="104"/>
    </location>
</feature>
<evidence type="ECO:0000313" key="3">
    <source>
        <dbReference type="EMBL" id="TVX94571.1"/>
    </source>
</evidence>
<dbReference type="OrthoDB" id="4376109at2"/>
<comment type="caution">
    <text evidence="3">The sequence shown here is derived from an EMBL/GenBank/DDBJ whole genome shotgun (WGS) entry which is preliminary data.</text>
</comment>
<accession>A0A559J3Y7</accession>